<dbReference type="Pfam" id="PF25293">
    <property type="entry name" value="Beta-prop_EMC1_N"/>
    <property type="match status" value="1"/>
</dbReference>
<feature type="non-terminal residue" evidence="3">
    <location>
        <position position="119"/>
    </location>
</feature>
<proteinExistence type="predicted"/>
<evidence type="ECO:0000313" key="3">
    <source>
        <dbReference type="EMBL" id="KAK3898505.1"/>
    </source>
</evidence>
<name>A0AAN6RPS4_9PEZI</name>
<dbReference type="SUPFAM" id="SSF50998">
    <property type="entry name" value="Quinoprotein alcohol dehydrogenase-like"/>
    <property type="match status" value="1"/>
</dbReference>
<dbReference type="InterPro" id="IPR058545">
    <property type="entry name" value="Beta-prop_EMC1_1st"/>
</dbReference>
<comment type="caution">
    <text evidence="3">The sequence shown here is derived from an EMBL/GenBank/DDBJ whole genome shotgun (WGS) entry which is preliminary data.</text>
</comment>
<evidence type="ECO:0000256" key="1">
    <source>
        <dbReference type="SAM" id="SignalP"/>
    </source>
</evidence>
<evidence type="ECO:0000259" key="2">
    <source>
        <dbReference type="Pfam" id="PF25293"/>
    </source>
</evidence>
<dbReference type="EMBL" id="MU855926">
    <property type="protein sequence ID" value="KAK3898505.1"/>
    <property type="molecule type" value="Genomic_DNA"/>
</dbReference>
<keyword evidence="1" id="KW-0732">Signal</keyword>
<keyword evidence="4" id="KW-1185">Reference proteome</keyword>
<dbReference type="InterPro" id="IPR011047">
    <property type="entry name" value="Quinoprotein_ADH-like_sf"/>
</dbReference>
<gene>
    <name evidence="3" type="ORF">C8A05DRAFT_37910</name>
</gene>
<organism evidence="3 4">
    <name type="scientific">Staphylotrichum tortipilum</name>
    <dbReference type="NCBI Taxonomy" id="2831512"/>
    <lineage>
        <taxon>Eukaryota</taxon>
        <taxon>Fungi</taxon>
        <taxon>Dikarya</taxon>
        <taxon>Ascomycota</taxon>
        <taxon>Pezizomycotina</taxon>
        <taxon>Sordariomycetes</taxon>
        <taxon>Sordariomycetidae</taxon>
        <taxon>Sordariales</taxon>
        <taxon>Chaetomiaceae</taxon>
        <taxon>Staphylotrichum</taxon>
    </lineage>
</organism>
<protein>
    <recommendedName>
        <fullName evidence="2">EMC1 first beta-propeller domain-containing protein</fullName>
    </recommendedName>
</protein>
<dbReference type="Proteomes" id="UP001303889">
    <property type="component" value="Unassembled WGS sequence"/>
</dbReference>
<reference evidence="3" key="2">
    <citation type="submission" date="2023-05" db="EMBL/GenBank/DDBJ databases">
        <authorList>
            <consortium name="Lawrence Berkeley National Laboratory"/>
            <person name="Steindorff A."/>
            <person name="Hensen N."/>
            <person name="Bonometti L."/>
            <person name="Westerberg I."/>
            <person name="Brannstrom I.O."/>
            <person name="Guillou S."/>
            <person name="Cros-Aarteil S."/>
            <person name="Calhoun S."/>
            <person name="Haridas S."/>
            <person name="Kuo A."/>
            <person name="Mondo S."/>
            <person name="Pangilinan J."/>
            <person name="Riley R."/>
            <person name="Labutti K."/>
            <person name="Andreopoulos B."/>
            <person name="Lipzen A."/>
            <person name="Chen C."/>
            <person name="Yanf M."/>
            <person name="Daum C."/>
            <person name="Ng V."/>
            <person name="Clum A."/>
            <person name="Ohm R."/>
            <person name="Martin F."/>
            <person name="Silar P."/>
            <person name="Natvig D."/>
            <person name="Lalanne C."/>
            <person name="Gautier V."/>
            <person name="Ament-Velasquez S.L."/>
            <person name="Kruys A."/>
            <person name="Hutchinson M.I."/>
            <person name="Powell A.J."/>
            <person name="Barry K."/>
            <person name="Miller A.N."/>
            <person name="Grigoriev I.V."/>
            <person name="Debuchy R."/>
            <person name="Gladieux P."/>
            <person name="Thoren M.H."/>
            <person name="Johannesson H."/>
        </authorList>
    </citation>
    <scope>NUCLEOTIDE SEQUENCE</scope>
    <source>
        <strain evidence="3">CBS 103.79</strain>
    </source>
</reference>
<reference evidence="3" key="1">
    <citation type="journal article" date="2023" name="Mol. Phylogenet. Evol.">
        <title>Genome-scale phylogeny and comparative genomics of the fungal order Sordariales.</title>
        <authorList>
            <person name="Hensen N."/>
            <person name="Bonometti L."/>
            <person name="Westerberg I."/>
            <person name="Brannstrom I.O."/>
            <person name="Guillou S."/>
            <person name="Cros-Aarteil S."/>
            <person name="Calhoun S."/>
            <person name="Haridas S."/>
            <person name="Kuo A."/>
            <person name="Mondo S."/>
            <person name="Pangilinan J."/>
            <person name="Riley R."/>
            <person name="LaButti K."/>
            <person name="Andreopoulos B."/>
            <person name="Lipzen A."/>
            <person name="Chen C."/>
            <person name="Yan M."/>
            <person name="Daum C."/>
            <person name="Ng V."/>
            <person name="Clum A."/>
            <person name="Steindorff A."/>
            <person name="Ohm R.A."/>
            <person name="Martin F."/>
            <person name="Silar P."/>
            <person name="Natvig D.O."/>
            <person name="Lalanne C."/>
            <person name="Gautier V."/>
            <person name="Ament-Velasquez S.L."/>
            <person name="Kruys A."/>
            <person name="Hutchinson M.I."/>
            <person name="Powell A.J."/>
            <person name="Barry K."/>
            <person name="Miller A.N."/>
            <person name="Grigoriev I.V."/>
            <person name="Debuchy R."/>
            <person name="Gladieux P."/>
            <person name="Hiltunen Thoren M."/>
            <person name="Johannesson H."/>
        </authorList>
    </citation>
    <scope>NUCLEOTIDE SEQUENCE</scope>
    <source>
        <strain evidence="3">CBS 103.79</strain>
    </source>
</reference>
<sequence length="119" mass="12979">MRLPTTTTLLLSLLAPLPALAVFPDEVNHIDYHHLLLGLPSSQQATFFHRPRRADPASLLYTLTDVGVVGAVNPATGGVVWRQDLRGDNNKKDGERGLVVEGKGWVVSAWGNRVEGWDA</sequence>
<dbReference type="AlphaFoldDB" id="A0AAN6RPS4"/>
<feature type="chain" id="PRO_5042915968" description="EMC1 first beta-propeller domain-containing protein" evidence="1">
    <location>
        <begin position="22"/>
        <end position="119"/>
    </location>
</feature>
<feature type="domain" description="EMC1 first beta-propeller" evidence="2">
    <location>
        <begin position="21"/>
        <end position="118"/>
    </location>
</feature>
<accession>A0AAN6RPS4</accession>
<evidence type="ECO:0000313" key="4">
    <source>
        <dbReference type="Proteomes" id="UP001303889"/>
    </source>
</evidence>
<feature type="signal peptide" evidence="1">
    <location>
        <begin position="1"/>
        <end position="21"/>
    </location>
</feature>